<evidence type="ECO:0000313" key="2">
    <source>
        <dbReference type="Proteomes" id="UP001164250"/>
    </source>
</evidence>
<name>A0ACC1B6Q3_9ROSI</name>
<reference evidence="2" key="1">
    <citation type="journal article" date="2023" name="G3 (Bethesda)">
        <title>Genome assembly and association tests identify interacting loci associated with vigor, precocity, and sex in interspecific pistachio rootstocks.</title>
        <authorList>
            <person name="Palmer W."/>
            <person name="Jacygrad E."/>
            <person name="Sagayaradj S."/>
            <person name="Cavanaugh K."/>
            <person name="Han R."/>
            <person name="Bertier L."/>
            <person name="Beede B."/>
            <person name="Kafkas S."/>
            <person name="Golino D."/>
            <person name="Preece J."/>
            <person name="Michelmore R."/>
        </authorList>
    </citation>
    <scope>NUCLEOTIDE SEQUENCE [LARGE SCALE GENOMIC DNA]</scope>
</reference>
<evidence type="ECO:0000313" key="1">
    <source>
        <dbReference type="EMBL" id="KAJ0094631.1"/>
    </source>
</evidence>
<dbReference type="Proteomes" id="UP001164250">
    <property type="component" value="Chromosome 6"/>
</dbReference>
<proteinExistence type="predicted"/>
<gene>
    <name evidence="1" type="ORF">Patl1_16631</name>
</gene>
<comment type="caution">
    <text evidence="1">The sequence shown here is derived from an EMBL/GenBank/DDBJ whole genome shotgun (WGS) entry which is preliminary data.</text>
</comment>
<accession>A0ACC1B6Q3</accession>
<keyword evidence="2" id="KW-1185">Reference proteome</keyword>
<organism evidence="1 2">
    <name type="scientific">Pistacia atlantica</name>
    <dbReference type="NCBI Taxonomy" id="434234"/>
    <lineage>
        <taxon>Eukaryota</taxon>
        <taxon>Viridiplantae</taxon>
        <taxon>Streptophyta</taxon>
        <taxon>Embryophyta</taxon>
        <taxon>Tracheophyta</taxon>
        <taxon>Spermatophyta</taxon>
        <taxon>Magnoliopsida</taxon>
        <taxon>eudicotyledons</taxon>
        <taxon>Gunneridae</taxon>
        <taxon>Pentapetalae</taxon>
        <taxon>rosids</taxon>
        <taxon>malvids</taxon>
        <taxon>Sapindales</taxon>
        <taxon>Anacardiaceae</taxon>
        <taxon>Pistacia</taxon>
    </lineage>
</organism>
<sequence length="88" mass="9434">MDNMAMWSAASYGFGGGVKVVVDGLVGALGLGLGLGLGFWYSGGLGYWCCMAMQDNEEAEEAIPDEFYWSVESNESDHEEDHESGQDG</sequence>
<protein>
    <submittedName>
        <fullName evidence="1">Uncharacterized protein</fullName>
    </submittedName>
</protein>
<dbReference type="EMBL" id="CM047902">
    <property type="protein sequence ID" value="KAJ0094631.1"/>
    <property type="molecule type" value="Genomic_DNA"/>
</dbReference>